<keyword evidence="1 2" id="KW-0238">DNA-binding</keyword>
<dbReference type="PANTHER" id="PTHR33449">
    <property type="entry name" value="NUCLEOID-ASSOCIATED PROTEIN YBAB"/>
    <property type="match status" value="1"/>
</dbReference>
<dbReference type="Pfam" id="PF02575">
    <property type="entry name" value="YbaB_DNA_bd"/>
    <property type="match status" value="1"/>
</dbReference>
<accession>A0A0C2CVH0</accession>
<dbReference type="PIRSF" id="PIRSF004555">
    <property type="entry name" value="UCP004555"/>
    <property type="match status" value="1"/>
</dbReference>
<dbReference type="InterPro" id="IPR004401">
    <property type="entry name" value="YbaB/EbfC"/>
</dbReference>
<dbReference type="GO" id="GO:0003677">
    <property type="term" value="F:DNA binding"/>
    <property type="evidence" value="ECO:0007669"/>
    <property type="project" value="UniProtKB-UniRule"/>
</dbReference>
<dbReference type="GO" id="GO:0005829">
    <property type="term" value="C:cytosol"/>
    <property type="evidence" value="ECO:0007669"/>
    <property type="project" value="TreeGrafter"/>
</dbReference>
<dbReference type="SUPFAM" id="SSF82607">
    <property type="entry name" value="YbaB-like"/>
    <property type="match status" value="1"/>
</dbReference>
<dbReference type="EMBL" id="JMCC02000090">
    <property type="protein sequence ID" value="KIG13605.1"/>
    <property type="molecule type" value="Genomic_DNA"/>
</dbReference>
<comment type="subcellular location">
    <subcellularLocation>
        <location evidence="2">Cytoplasm</location>
        <location evidence="2">Nucleoid</location>
    </subcellularLocation>
</comment>
<comment type="similarity">
    <text evidence="2">Belongs to the YbaB/EbfC family.</text>
</comment>
<evidence type="ECO:0000313" key="3">
    <source>
        <dbReference type="EMBL" id="KIG13605.1"/>
    </source>
</evidence>
<evidence type="ECO:0000256" key="1">
    <source>
        <dbReference type="ARBA" id="ARBA00023125"/>
    </source>
</evidence>
<protein>
    <recommendedName>
        <fullName evidence="2">Nucleoid-associated protein DB30_07813</fullName>
    </recommendedName>
</protein>
<dbReference type="Gene3D" id="3.30.1310.10">
    <property type="entry name" value="Nucleoid-associated protein YbaB-like domain"/>
    <property type="match status" value="1"/>
</dbReference>
<sequence length="111" mass="11938">MIPGMADFDLSQIMQQAQQMREQMEYMQKGLAEQIVEGSAGGGMVKVKITGAQQLTAVEIDPSALSEDRDMLQDLIVAAVNNAIEKSKALAQERLGSMLPPGMFPGGMPNL</sequence>
<dbReference type="InterPro" id="IPR036894">
    <property type="entry name" value="YbaB-like_sf"/>
</dbReference>
<comment type="function">
    <text evidence="2">Binds to DNA and alters its conformation. May be involved in regulation of gene expression, nucleoid organization and DNA protection.</text>
</comment>
<dbReference type="NCBIfam" id="TIGR00103">
    <property type="entry name" value="DNA_YbaB_EbfC"/>
    <property type="match status" value="1"/>
</dbReference>
<dbReference type="GO" id="GO:0043590">
    <property type="term" value="C:bacterial nucleoid"/>
    <property type="evidence" value="ECO:0007669"/>
    <property type="project" value="UniProtKB-UniRule"/>
</dbReference>
<organism evidence="3 4">
    <name type="scientific">Enhygromyxa salina</name>
    <dbReference type="NCBI Taxonomy" id="215803"/>
    <lineage>
        <taxon>Bacteria</taxon>
        <taxon>Pseudomonadati</taxon>
        <taxon>Myxococcota</taxon>
        <taxon>Polyangia</taxon>
        <taxon>Nannocystales</taxon>
        <taxon>Nannocystaceae</taxon>
        <taxon>Enhygromyxa</taxon>
    </lineage>
</organism>
<dbReference type="HAMAP" id="MF_00274">
    <property type="entry name" value="DNA_YbaB_EbfC"/>
    <property type="match status" value="1"/>
</dbReference>
<dbReference type="Proteomes" id="UP000031599">
    <property type="component" value="Unassembled WGS sequence"/>
</dbReference>
<comment type="caution">
    <text evidence="3">The sequence shown here is derived from an EMBL/GenBank/DDBJ whole genome shotgun (WGS) entry which is preliminary data.</text>
</comment>
<evidence type="ECO:0000256" key="2">
    <source>
        <dbReference type="HAMAP-Rule" id="MF_00274"/>
    </source>
</evidence>
<dbReference type="AlphaFoldDB" id="A0A0C2CVH0"/>
<proteinExistence type="inferred from homology"/>
<name>A0A0C2CVH0_9BACT</name>
<dbReference type="PANTHER" id="PTHR33449:SF1">
    <property type="entry name" value="NUCLEOID-ASSOCIATED PROTEIN YBAB"/>
    <property type="match status" value="1"/>
</dbReference>
<keyword evidence="2" id="KW-0963">Cytoplasm</keyword>
<comment type="subunit">
    <text evidence="2">Homodimer.</text>
</comment>
<evidence type="ECO:0000313" key="4">
    <source>
        <dbReference type="Proteomes" id="UP000031599"/>
    </source>
</evidence>
<gene>
    <name evidence="3" type="ORF">DB30_07813</name>
</gene>
<reference evidence="3 4" key="1">
    <citation type="submission" date="2014-12" db="EMBL/GenBank/DDBJ databases">
        <title>Genome assembly of Enhygromyxa salina DSM 15201.</title>
        <authorList>
            <person name="Sharma G."/>
            <person name="Subramanian S."/>
        </authorList>
    </citation>
    <scope>NUCLEOTIDE SEQUENCE [LARGE SCALE GENOMIC DNA]</scope>
    <source>
        <strain evidence="3 4">DSM 15201</strain>
    </source>
</reference>